<sequence length="82" mass="8967">MSGYAEQFDVERQKGHNKAEGRAGEKTAQPGDGEIALPVDGGVRGSHTAPKLQSKAEWQDSRTITLLIMRPMISGWQIEGLF</sequence>
<dbReference type="Proteomes" id="UP000014585">
    <property type="component" value="Unassembled WGS sequence"/>
</dbReference>
<dbReference type="HOGENOM" id="CLU_2552092_0_0_6"/>
<comment type="caution">
    <text evidence="2">The sequence shown here is derived from an EMBL/GenBank/DDBJ whole genome shotgun (WGS) entry which is preliminary data.</text>
</comment>
<feature type="region of interest" description="Disordered" evidence="1">
    <location>
        <begin position="1"/>
        <end position="56"/>
    </location>
</feature>
<dbReference type="AlphaFoldDB" id="S3JYI3"/>
<protein>
    <submittedName>
        <fullName evidence="2">Uncharacterized protein</fullName>
    </submittedName>
</protein>
<gene>
    <name evidence="2" type="ORF">HMPREF0201_01505</name>
</gene>
<evidence type="ECO:0000313" key="3">
    <source>
        <dbReference type="Proteomes" id="UP000014585"/>
    </source>
</evidence>
<reference evidence="2 3" key="1">
    <citation type="submission" date="2013-04" db="EMBL/GenBank/DDBJ databases">
        <authorList>
            <person name="Weinstock G."/>
            <person name="Sodergren E."/>
            <person name="Lobos E.A."/>
            <person name="Fulton L."/>
            <person name="Fulton R."/>
            <person name="Courtney L."/>
            <person name="Fronick C."/>
            <person name="O'Laughlin M."/>
            <person name="Godfrey J."/>
            <person name="Wilson R.M."/>
            <person name="Miner T."/>
            <person name="Farmer C."/>
            <person name="Delehaunty K."/>
            <person name="Cordes M."/>
            <person name="Minx P."/>
            <person name="Tomlinson C."/>
            <person name="Chen J."/>
            <person name="Wollam A."/>
            <person name="Pepin K.H."/>
            <person name="Palsikar V.B."/>
            <person name="Zhang X."/>
            <person name="Suruliraj S."/>
            <person name="Perna N.T."/>
            <person name="Plunkett G."/>
            <person name="Warren W."/>
            <person name="Mitreva M."/>
            <person name="Mardis E.R."/>
            <person name="Wilson R.K."/>
        </authorList>
    </citation>
    <scope>NUCLEOTIDE SEQUENCE [LARGE SCALE GENOMIC DNA]</scope>
    <source>
        <strain evidence="2 3">DSM 4568</strain>
    </source>
</reference>
<evidence type="ECO:0000256" key="1">
    <source>
        <dbReference type="SAM" id="MobiDB-lite"/>
    </source>
</evidence>
<organism evidence="2 3">
    <name type="scientific">Cedecea davisae DSM 4568</name>
    <dbReference type="NCBI Taxonomy" id="566551"/>
    <lineage>
        <taxon>Bacteria</taxon>
        <taxon>Pseudomonadati</taxon>
        <taxon>Pseudomonadota</taxon>
        <taxon>Gammaproteobacteria</taxon>
        <taxon>Enterobacterales</taxon>
        <taxon>Enterobacteriaceae</taxon>
        <taxon>Cedecea</taxon>
    </lineage>
</organism>
<name>S3JYI3_9ENTR</name>
<dbReference type="EMBL" id="ATDT01000009">
    <property type="protein sequence ID" value="EPF18094.1"/>
    <property type="molecule type" value="Genomic_DNA"/>
</dbReference>
<proteinExistence type="predicted"/>
<accession>S3JYI3</accession>
<feature type="compositionally biased region" description="Basic and acidic residues" evidence="1">
    <location>
        <begin position="9"/>
        <end position="25"/>
    </location>
</feature>
<evidence type="ECO:0000313" key="2">
    <source>
        <dbReference type="EMBL" id="EPF18094.1"/>
    </source>
</evidence>